<keyword evidence="3" id="KW-1185">Reference proteome</keyword>
<name>A0A8H4KP13_9HYPO</name>
<comment type="caution">
    <text evidence="2">The sequence shown here is derived from an EMBL/GenBank/DDBJ whole genome shotgun (WGS) entry which is preliminary data.</text>
</comment>
<dbReference type="InterPro" id="IPR055481">
    <property type="entry name" value="DUF7053"/>
</dbReference>
<gene>
    <name evidence="2" type="ORF">F53441_3562</name>
</gene>
<proteinExistence type="predicted"/>
<dbReference type="EMBL" id="JAADJG010000140">
    <property type="protein sequence ID" value="KAF4453876.1"/>
    <property type="molecule type" value="Genomic_DNA"/>
</dbReference>
<dbReference type="PANTHER" id="PTHR38117">
    <property type="entry name" value="NACHT AND WD40 DOMAIN PROTEIN"/>
    <property type="match status" value="1"/>
</dbReference>
<feature type="domain" description="DUF7053" evidence="1">
    <location>
        <begin position="5"/>
        <end position="165"/>
    </location>
</feature>
<evidence type="ECO:0000313" key="3">
    <source>
        <dbReference type="Proteomes" id="UP000605986"/>
    </source>
</evidence>
<reference evidence="2" key="1">
    <citation type="submission" date="2020-01" db="EMBL/GenBank/DDBJ databases">
        <title>Identification and distribution of gene clusters putatively required for synthesis of sphingolipid metabolism inhibitors in phylogenetically diverse species of the filamentous fungus Fusarium.</title>
        <authorList>
            <person name="Kim H.-S."/>
            <person name="Busman M."/>
            <person name="Brown D.W."/>
            <person name="Divon H."/>
            <person name="Uhlig S."/>
            <person name="Proctor R.H."/>
        </authorList>
    </citation>
    <scope>NUCLEOTIDE SEQUENCE</scope>
    <source>
        <strain evidence="2">NRRL 53441</strain>
    </source>
</reference>
<dbReference type="OrthoDB" id="4794810at2759"/>
<organism evidence="2 3">
    <name type="scientific">Fusarium austroafricanum</name>
    <dbReference type="NCBI Taxonomy" id="2364996"/>
    <lineage>
        <taxon>Eukaryota</taxon>
        <taxon>Fungi</taxon>
        <taxon>Dikarya</taxon>
        <taxon>Ascomycota</taxon>
        <taxon>Pezizomycotina</taxon>
        <taxon>Sordariomycetes</taxon>
        <taxon>Hypocreomycetidae</taxon>
        <taxon>Hypocreales</taxon>
        <taxon>Nectriaceae</taxon>
        <taxon>Fusarium</taxon>
        <taxon>Fusarium concolor species complex</taxon>
    </lineage>
</organism>
<dbReference type="Pfam" id="PF23155">
    <property type="entry name" value="DUF7053"/>
    <property type="match status" value="1"/>
</dbReference>
<protein>
    <recommendedName>
        <fullName evidence="1">DUF7053 domain-containing protein</fullName>
    </recommendedName>
</protein>
<sequence>MLQANTKIQHTSPIPSGTAASKAIEMLHDHAFFLKCNPYMTKFEALPIPEPAPLVPDTLEAKPIAPPDCYSVTDTIHTLPAGLWDSNVVSTYDFFDLEKGVFVRTRGPMGMVLETIWKINEVADGSLEIVETVDISCSKLIIGMIKSSCESGWKGVHGKMLERLKESS</sequence>
<dbReference type="PANTHER" id="PTHR38117:SF1">
    <property type="entry name" value="DUF3074 DOMAIN-CONTAINING PROTEIN"/>
    <property type="match status" value="1"/>
</dbReference>
<evidence type="ECO:0000259" key="1">
    <source>
        <dbReference type="Pfam" id="PF23155"/>
    </source>
</evidence>
<dbReference type="Proteomes" id="UP000605986">
    <property type="component" value="Unassembled WGS sequence"/>
</dbReference>
<evidence type="ECO:0000313" key="2">
    <source>
        <dbReference type="EMBL" id="KAF4453876.1"/>
    </source>
</evidence>
<accession>A0A8H4KP13</accession>
<dbReference type="AlphaFoldDB" id="A0A8H4KP13"/>